<feature type="compositionally biased region" description="Basic residues" evidence="1">
    <location>
        <begin position="442"/>
        <end position="452"/>
    </location>
</feature>
<gene>
    <name evidence="2" type="ORF">CLCR_02439</name>
</gene>
<comment type="caution">
    <text evidence="2">The sequence shown here is derived from an EMBL/GenBank/DDBJ whole genome shotgun (WGS) entry which is preliminary data.</text>
</comment>
<evidence type="ECO:0000256" key="1">
    <source>
        <dbReference type="SAM" id="MobiDB-lite"/>
    </source>
</evidence>
<dbReference type="Proteomes" id="UP000094526">
    <property type="component" value="Unassembled WGS sequence"/>
</dbReference>
<dbReference type="VEuPathDB" id="FungiDB:G647_02392"/>
<feature type="compositionally biased region" description="Acidic residues" evidence="1">
    <location>
        <begin position="240"/>
        <end position="266"/>
    </location>
</feature>
<feature type="region of interest" description="Disordered" evidence="1">
    <location>
        <begin position="128"/>
        <end position="182"/>
    </location>
</feature>
<name>A0A1C1CEY3_9EURO</name>
<accession>A0A1C1CEY3</accession>
<evidence type="ECO:0000313" key="2">
    <source>
        <dbReference type="EMBL" id="OCT47028.1"/>
    </source>
</evidence>
<feature type="compositionally biased region" description="Polar residues" evidence="1">
    <location>
        <begin position="343"/>
        <end position="357"/>
    </location>
</feature>
<dbReference type="AlphaFoldDB" id="A0A1C1CEY3"/>
<dbReference type="VEuPathDB" id="FungiDB:CLCR_02439"/>
<reference evidence="3" key="1">
    <citation type="submission" date="2015-07" db="EMBL/GenBank/DDBJ databases">
        <authorList>
            <person name="Teixeira M.M."/>
            <person name="Souza R.C."/>
            <person name="Almeida L.G."/>
            <person name="Vicente V.A."/>
            <person name="de Hoog S."/>
            <person name="Bocca A.L."/>
            <person name="de Almeida S.R."/>
            <person name="Vasconcelos A.T."/>
            <person name="Felipe M.S."/>
        </authorList>
    </citation>
    <scope>NUCLEOTIDE SEQUENCE [LARGE SCALE GENOMIC DNA]</scope>
    <source>
        <strain evidence="3">KSF</strain>
    </source>
</reference>
<organism evidence="2 3">
    <name type="scientific">Cladophialophora carrionii</name>
    <dbReference type="NCBI Taxonomy" id="86049"/>
    <lineage>
        <taxon>Eukaryota</taxon>
        <taxon>Fungi</taxon>
        <taxon>Dikarya</taxon>
        <taxon>Ascomycota</taxon>
        <taxon>Pezizomycotina</taxon>
        <taxon>Eurotiomycetes</taxon>
        <taxon>Chaetothyriomycetidae</taxon>
        <taxon>Chaetothyriales</taxon>
        <taxon>Herpotrichiellaceae</taxon>
        <taxon>Cladophialophora</taxon>
    </lineage>
</organism>
<feature type="compositionally biased region" description="Low complexity" evidence="1">
    <location>
        <begin position="358"/>
        <end position="371"/>
    </location>
</feature>
<dbReference type="EMBL" id="LGRB01000014">
    <property type="protein sequence ID" value="OCT47028.1"/>
    <property type="molecule type" value="Genomic_DNA"/>
</dbReference>
<protein>
    <submittedName>
        <fullName evidence="2">Uncharacterized protein</fullName>
    </submittedName>
</protein>
<keyword evidence="3" id="KW-1185">Reference proteome</keyword>
<feature type="compositionally biased region" description="Basic and acidic residues" evidence="1">
    <location>
        <begin position="416"/>
        <end position="438"/>
    </location>
</feature>
<evidence type="ECO:0000313" key="3">
    <source>
        <dbReference type="Proteomes" id="UP000094526"/>
    </source>
</evidence>
<dbReference type="STRING" id="86049.A0A1C1CEY3"/>
<dbReference type="OrthoDB" id="371463at2759"/>
<proteinExistence type="predicted"/>
<sequence>MPVYLVHGFRWPREGFTGIRVHAVINNLDDVSAEYIQNAHSRRDLLRSFRTAYPEIMKELDHSDPDNEAYMQPGMAGAKGAPGGRRLEFIEQYNPEDVDGPYAVSQPYAYVGDKVVVIAASPGMGMNGPGTARSGSGGGGGGGGGGGFQQQQQQHPDSPGRPQKRPPRSATLPMSKSAPFNSPADITALSVNVEEVIADGPGLTNKAWEALADLRDKIAEGEKIGWWVVYNGDPERSFDDVDDEDEDEDEYEYDYESDEEDEELEDGRDVQQQQPPQTPSGGRGGGGEGGRRAVASPASPATVWSTGSSARGHRPTGSENAPIPTSSMGTYPISHPLGEPHAAQTQHMASPQRNYYAQQPQQPQQPQRQHQVSSPGLTALPVRPSPPLVSGPTPGQAPSSPAQASRSRPNTAASETKGKQKDRDRDVPADPAKLKEISRSQGLRKKFFGRRT</sequence>
<feature type="compositionally biased region" description="Gly residues" evidence="1">
    <location>
        <begin position="135"/>
        <end position="148"/>
    </location>
</feature>
<feature type="region of interest" description="Disordered" evidence="1">
    <location>
        <begin position="230"/>
        <end position="452"/>
    </location>
</feature>
<feature type="compositionally biased region" description="Polar residues" evidence="1">
    <location>
        <begin position="317"/>
        <end position="329"/>
    </location>
</feature>
<feature type="compositionally biased region" description="Low complexity" evidence="1">
    <location>
        <begin position="390"/>
        <end position="409"/>
    </location>
</feature>